<keyword evidence="1" id="KW-0472">Membrane</keyword>
<feature type="transmembrane region" description="Helical" evidence="1">
    <location>
        <begin position="6"/>
        <end position="22"/>
    </location>
</feature>
<accession>A0ABQ8IWQ1</accession>
<reference evidence="2 3" key="2">
    <citation type="journal article" date="2022" name="Mol. Biol. Evol.">
        <title>Comparative Genomics Reveals Insights into the Divergent Evolution of Astigmatic Mites and Household Pest Adaptations.</title>
        <authorList>
            <person name="Xiong Q."/>
            <person name="Wan A.T."/>
            <person name="Liu X."/>
            <person name="Fung C.S."/>
            <person name="Xiao X."/>
            <person name="Malainual N."/>
            <person name="Hou J."/>
            <person name="Wang L."/>
            <person name="Wang M."/>
            <person name="Yang K.Y."/>
            <person name="Cui Y."/>
            <person name="Leung E.L."/>
            <person name="Nong W."/>
            <person name="Shin S.K."/>
            <person name="Au S.W."/>
            <person name="Jeong K.Y."/>
            <person name="Chew F.T."/>
            <person name="Hui J.H."/>
            <person name="Leung T.F."/>
            <person name="Tungtrongchitr A."/>
            <person name="Zhong N."/>
            <person name="Liu Z."/>
            <person name="Tsui S.K."/>
        </authorList>
    </citation>
    <scope>NUCLEOTIDE SEQUENCE [LARGE SCALE GENOMIC DNA]</scope>
    <source>
        <strain evidence="2">Derp</strain>
    </source>
</reference>
<evidence type="ECO:0000313" key="3">
    <source>
        <dbReference type="Proteomes" id="UP000887458"/>
    </source>
</evidence>
<keyword evidence="3" id="KW-1185">Reference proteome</keyword>
<name>A0ABQ8IWQ1_DERPT</name>
<protein>
    <submittedName>
        <fullName evidence="2">Uncharacterized protein</fullName>
    </submittedName>
</protein>
<organism evidence="2 3">
    <name type="scientific">Dermatophagoides pteronyssinus</name>
    <name type="common">European house dust mite</name>
    <dbReference type="NCBI Taxonomy" id="6956"/>
    <lineage>
        <taxon>Eukaryota</taxon>
        <taxon>Metazoa</taxon>
        <taxon>Ecdysozoa</taxon>
        <taxon>Arthropoda</taxon>
        <taxon>Chelicerata</taxon>
        <taxon>Arachnida</taxon>
        <taxon>Acari</taxon>
        <taxon>Acariformes</taxon>
        <taxon>Sarcoptiformes</taxon>
        <taxon>Astigmata</taxon>
        <taxon>Psoroptidia</taxon>
        <taxon>Analgoidea</taxon>
        <taxon>Pyroglyphidae</taxon>
        <taxon>Dermatophagoidinae</taxon>
        <taxon>Dermatophagoides</taxon>
    </lineage>
</organism>
<gene>
    <name evidence="2" type="ORF">DERP_008823</name>
</gene>
<reference evidence="2 3" key="1">
    <citation type="journal article" date="2018" name="J. Allergy Clin. Immunol.">
        <title>High-quality assembly of Dermatophagoides pteronyssinus genome and transcriptome reveals a wide range of novel allergens.</title>
        <authorList>
            <person name="Liu X.Y."/>
            <person name="Yang K.Y."/>
            <person name="Wang M.Q."/>
            <person name="Kwok J.S."/>
            <person name="Zeng X."/>
            <person name="Yang Z."/>
            <person name="Xiao X.J."/>
            <person name="Lau C.P."/>
            <person name="Li Y."/>
            <person name="Huang Z.M."/>
            <person name="Ba J.G."/>
            <person name="Yim A.K."/>
            <person name="Ouyang C.Y."/>
            <person name="Ngai S.M."/>
            <person name="Chan T.F."/>
            <person name="Leung E.L."/>
            <person name="Liu L."/>
            <person name="Liu Z.G."/>
            <person name="Tsui S.K."/>
        </authorList>
    </citation>
    <scope>NUCLEOTIDE SEQUENCE [LARGE SCALE GENOMIC DNA]</scope>
    <source>
        <strain evidence="2">Derp</strain>
    </source>
</reference>
<keyword evidence="1" id="KW-1133">Transmembrane helix</keyword>
<dbReference type="Proteomes" id="UP000887458">
    <property type="component" value="Unassembled WGS sequence"/>
</dbReference>
<evidence type="ECO:0000256" key="1">
    <source>
        <dbReference type="SAM" id="Phobius"/>
    </source>
</evidence>
<evidence type="ECO:0000313" key="2">
    <source>
        <dbReference type="EMBL" id="KAH9414626.1"/>
    </source>
</evidence>
<sequence>MFHLVIPIWINVIAGWFCCYLLRRKCAQKRILIYAYKKELTHNTKSYPSNINGQQKKLFAQAMQKFLAFY</sequence>
<keyword evidence="1" id="KW-0812">Transmembrane</keyword>
<proteinExistence type="predicted"/>
<dbReference type="EMBL" id="NJHN03000107">
    <property type="protein sequence ID" value="KAH9414626.1"/>
    <property type="molecule type" value="Genomic_DNA"/>
</dbReference>
<comment type="caution">
    <text evidence="2">The sequence shown here is derived from an EMBL/GenBank/DDBJ whole genome shotgun (WGS) entry which is preliminary data.</text>
</comment>